<evidence type="ECO:0000256" key="1">
    <source>
        <dbReference type="SAM" id="SignalP"/>
    </source>
</evidence>
<evidence type="ECO:0000259" key="2">
    <source>
        <dbReference type="Pfam" id="PF12704"/>
    </source>
</evidence>
<comment type="caution">
    <text evidence="3">The sequence shown here is derived from an EMBL/GenBank/DDBJ whole genome shotgun (WGS) entry which is preliminary data.</text>
</comment>
<keyword evidence="4" id="KW-1185">Reference proteome</keyword>
<proteinExistence type="predicted"/>
<dbReference type="EMBL" id="JAMXLR010000077">
    <property type="protein sequence ID" value="MCO6046863.1"/>
    <property type="molecule type" value="Genomic_DNA"/>
</dbReference>
<dbReference type="AlphaFoldDB" id="A0A9X2FEQ8"/>
<dbReference type="InterPro" id="IPR050250">
    <property type="entry name" value="Macrolide_Exporter_MacB"/>
</dbReference>
<reference evidence="3" key="1">
    <citation type="submission" date="2022-06" db="EMBL/GenBank/DDBJ databases">
        <title>Aeoliella straminimaris, a novel planctomycete from sediments.</title>
        <authorList>
            <person name="Vitorino I.R."/>
            <person name="Lage O.M."/>
        </authorList>
    </citation>
    <scope>NUCLEOTIDE SEQUENCE</scope>
    <source>
        <strain evidence="3">ICT_H6.2</strain>
    </source>
</reference>
<feature type="signal peptide" evidence="1">
    <location>
        <begin position="1"/>
        <end position="23"/>
    </location>
</feature>
<feature type="domain" description="MacB-like periplasmic core" evidence="2">
    <location>
        <begin position="43"/>
        <end position="222"/>
    </location>
</feature>
<dbReference type="InterPro" id="IPR025857">
    <property type="entry name" value="MacB_PCD"/>
</dbReference>
<dbReference type="GO" id="GO:0022857">
    <property type="term" value="F:transmembrane transporter activity"/>
    <property type="evidence" value="ECO:0007669"/>
    <property type="project" value="TreeGrafter"/>
</dbReference>
<dbReference type="GO" id="GO:0005886">
    <property type="term" value="C:plasma membrane"/>
    <property type="evidence" value="ECO:0007669"/>
    <property type="project" value="TreeGrafter"/>
</dbReference>
<protein>
    <submittedName>
        <fullName evidence="3">ABC transporter permease</fullName>
    </submittedName>
</protein>
<dbReference type="RefSeq" id="WP_252854972.1">
    <property type="nucleotide sequence ID" value="NZ_JAMXLR010000077.1"/>
</dbReference>
<evidence type="ECO:0000313" key="3">
    <source>
        <dbReference type="EMBL" id="MCO6046863.1"/>
    </source>
</evidence>
<dbReference type="Pfam" id="PF12704">
    <property type="entry name" value="MacB_PCD"/>
    <property type="match status" value="1"/>
</dbReference>
<name>A0A9X2FEQ8_9BACT</name>
<feature type="chain" id="PRO_5040811607" evidence="1">
    <location>
        <begin position="24"/>
        <end position="246"/>
    </location>
</feature>
<dbReference type="Proteomes" id="UP001155241">
    <property type="component" value="Unassembled WGS sequence"/>
</dbReference>
<dbReference type="PANTHER" id="PTHR30572:SF4">
    <property type="entry name" value="ABC TRANSPORTER PERMEASE YTRF"/>
    <property type="match status" value="1"/>
</dbReference>
<evidence type="ECO:0000313" key="4">
    <source>
        <dbReference type="Proteomes" id="UP001155241"/>
    </source>
</evidence>
<gene>
    <name evidence="3" type="ORF">NG895_23435</name>
</gene>
<accession>A0A9X2FEQ8</accession>
<sequence>MNTLLPVQAKRSISLLCAAIALACCGCPPAPPSQEEQRQSATSRWITVESNSRDEESNPILDQDDLNRIVNALPTISTFVVERVKSGKIETEHNVAEATVCGTRPEYFQLLKEVARVELQQGRFFDTIEAAEGARIVVLSGSLAKKLFDEADPIDRKVILERQELTVVGVVSDGVPWGTAVTRDAYVPLGLFGPGADQSAPVPYDRFRFHVKTLDQVENTQAIIRNIIERHHPDQDIRVHSSLSRH</sequence>
<keyword evidence="1" id="KW-0732">Signal</keyword>
<dbReference type="PANTHER" id="PTHR30572">
    <property type="entry name" value="MEMBRANE COMPONENT OF TRANSPORTER-RELATED"/>
    <property type="match status" value="1"/>
</dbReference>
<organism evidence="3 4">
    <name type="scientific">Aeoliella straminimaris</name>
    <dbReference type="NCBI Taxonomy" id="2954799"/>
    <lineage>
        <taxon>Bacteria</taxon>
        <taxon>Pseudomonadati</taxon>
        <taxon>Planctomycetota</taxon>
        <taxon>Planctomycetia</taxon>
        <taxon>Pirellulales</taxon>
        <taxon>Lacipirellulaceae</taxon>
        <taxon>Aeoliella</taxon>
    </lineage>
</organism>